<dbReference type="OrthoDB" id="6141251at2759"/>
<comment type="caution">
    <text evidence="1">Lacks conserved residue(s) required for the propagation of feature annotation.</text>
</comment>
<evidence type="ECO:0000256" key="2">
    <source>
        <dbReference type="SAM" id="MobiDB-lite"/>
    </source>
</evidence>
<keyword evidence="6" id="KW-1185">Reference proteome</keyword>
<accession>A0A8S3RC57</accession>
<protein>
    <recommendedName>
        <fullName evidence="4">EGF-like domain-containing protein</fullName>
    </recommendedName>
</protein>
<feature type="domain" description="EGF-like" evidence="4">
    <location>
        <begin position="120"/>
        <end position="159"/>
    </location>
</feature>
<keyword evidence="3" id="KW-0472">Membrane</keyword>
<dbReference type="InterPro" id="IPR000742">
    <property type="entry name" value="EGF"/>
</dbReference>
<evidence type="ECO:0000313" key="5">
    <source>
        <dbReference type="EMBL" id="CAG2204520.1"/>
    </source>
</evidence>
<keyword evidence="1" id="KW-0245">EGF-like domain</keyword>
<dbReference type="SUPFAM" id="SSF57196">
    <property type="entry name" value="EGF/Laminin"/>
    <property type="match status" value="1"/>
</dbReference>
<evidence type="ECO:0000256" key="1">
    <source>
        <dbReference type="PROSITE-ProRule" id="PRU00076"/>
    </source>
</evidence>
<dbReference type="AlphaFoldDB" id="A0A8S3RC57"/>
<proteinExistence type="predicted"/>
<keyword evidence="1" id="KW-1015">Disulfide bond</keyword>
<feature type="disulfide bond" evidence="1">
    <location>
        <begin position="149"/>
        <end position="158"/>
    </location>
</feature>
<name>A0A8S3RC57_MYTED</name>
<dbReference type="Gene3D" id="2.10.25.10">
    <property type="entry name" value="Laminin"/>
    <property type="match status" value="1"/>
</dbReference>
<dbReference type="EMBL" id="CAJPWZ010000961">
    <property type="protein sequence ID" value="CAG2204520.1"/>
    <property type="molecule type" value="Genomic_DNA"/>
</dbReference>
<sequence>MIDQFSTLKSSESTEEKDIENRHIPGITAGVVAVFIVVLAIILIRRIERKSRISTDWHSRVGSAEIVKGGNMPLWSLLLSWYSMLFVCTDGCRRRSDNSNRIIFRVNNETIPENHRLHCTDNETQDVACLNGGSCFAVYVEDRTVQCACLTKYIGSRCEMIDPEIIFEQYETRQRKVKIACISGFGGLGYVLLIIVLAIVYKICTKKSDDVQNRDQSATPLNPNDDKQRTQKAIKETSLI</sequence>
<dbReference type="Proteomes" id="UP000683360">
    <property type="component" value="Unassembled WGS sequence"/>
</dbReference>
<keyword evidence="3" id="KW-1133">Transmembrane helix</keyword>
<keyword evidence="3" id="KW-0812">Transmembrane</keyword>
<organism evidence="5 6">
    <name type="scientific">Mytilus edulis</name>
    <name type="common">Blue mussel</name>
    <dbReference type="NCBI Taxonomy" id="6550"/>
    <lineage>
        <taxon>Eukaryota</taxon>
        <taxon>Metazoa</taxon>
        <taxon>Spiralia</taxon>
        <taxon>Lophotrochozoa</taxon>
        <taxon>Mollusca</taxon>
        <taxon>Bivalvia</taxon>
        <taxon>Autobranchia</taxon>
        <taxon>Pteriomorphia</taxon>
        <taxon>Mytilida</taxon>
        <taxon>Mytiloidea</taxon>
        <taxon>Mytilidae</taxon>
        <taxon>Mytilinae</taxon>
        <taxon>Mytilus</taxon>
    </lineage>
</organism>
<feature type="transmembrane region" description="Helical" evidence="3">
    <location>
        <begin position="179"/>
        <end position="201"/>
    </location>
</feature>
<comment type="caution">
    <text evidence="5">The sequence shown here is derived from an EMBL/GenBank/DDBJ whole genome shotgun (WGS) entry which is preliminary data.</text>
</comment>
<evidence type="ECO:0000259" key="4">
    <source>
        <dbReference type="PROSITE" id="PS50026"/>
    </source>
</evidence>
<feature type="transmembrane region" description="Helical" evidence="3">
    <location>
        <begin position="24"/>
        <end position="44"/>
    </location>
</feature>
<reference evidence="5" key="1">
    <citation type="submission" date="2021-03" db="EMBL/GenBank/DDBJ databases">
        <authorList>
            <person name="Bekaert M."/>
        </authorList>
    </citation>
    <scope>NUCLEOTIDE SEQUENCE</scope>
</reference>
<feature type="region of interest" description="Disordered" evidence="2">
    <location>
        <begin position="213"/>
        <end position="240"/>
    </location>
</feature>
<dbReference type="PROSITE" id="PS50026">
    <property type="entry name" value="EGF_3"/>
    <property type="match status" value="1"/>
</dbReference>
<dbReference type="PROSITE" id="PS00022">
    <property type="entry name" value="EGF_1"/>
    <property type="match status" value="1"/>
</dbReference>
<feature type="compositionally biased region" description="Basic and acidic residues" evidence="2">
    <location>
        <begin position="224"/>
        <end position="240"/>
    </location>
</feature>
<evidence type="ECO:0000313" key="6">
    <source>
        <dbReference type="Proteomes" id="UP000683360"/>
    </source>
</evidence>
<gene>
    <name evidence="5" type="ORF">MEDL_18957</name>
</gene>
<evidence type="ECO:0000256" key="3">
    <source>
        <dbReference type="SAM" id="Phobius"/>
    </source>
</evidence>